<accession>N8Z2D1</accession>
<feature type="transmembrane region" description="Helical" evidence="1">
    <location>
        <begin position="12"/>
        <end position="29"/>
    </location>
</feature>
<dbReference type="Proteomes" id="UP000018440">
    <property type="component" value="Unassembled WGS sequence"/>
</dbReference>
<organism evidence="2 3">
    <name type="scientific">Acinetobacter schindleri CIP 107287</name>
    <dbReference type="NCBI Taxonomy" id="1217988"/>
    <lineage>
        <taxon>Bacteria</taxon>
        <taxon>Pseudomonadati</taxon>
        <taxon>Pseudomonadota</taxon>
        <taxon>Gammaproteobacteria</taxon>
        <taxon>Moraxellales</taxon>
        <taxon>Moraxellaceae</taxon>
        <taxon>Acinetobacter</taxon>
    </lineage>
</organism>
<evidence type="ECO:0000256" key="1">
    <source>
        <dbReference type="SAM" id="Phobius"/>
    </source>
</evidence>
<keyword evidence="1" id="KW-1133">Transmembrane helix</keyword>
<name>N8Z2D1_9GAMM</name>
<sequence>MSKNQTRTGYIFFHWMMLLAMMLAFGLFAKYRDNIDLVFDTAIKIGLWVTLCWVFLVILLAFSMDHKSSRYTETLFNVSGCAVMTLIFVGLVSVMRP</sequence>
<protein>
    <submittedName>
        <fullName evidence="2">Uncharacterized protein</fullName>
    </submittedName>
</protein>
<evidence type="ECO:0000313" key="2">
    <source>
        <dbReference type="EMBL" id="ENV43257.1"/>
    </source>
</evidence>
<feature type="transmembrane region" description="Helical" evidence="1">
    <location>
        <begin position="41"/>
        <end position="62"/>
    </location>
</feature>
<dbReference type="AlphaFoldDB" id="N8Z2D1"/>
<dbReference type="HOGENOM" id="CLU_2340474_0_0_6"/>
<dbReference type="EMBL" id="APPQ01000031">
    <property type="protein sequence ID" value="ENV43257.1"/>
    <property type="molecule type" value="Genomic_DNA"/>
</dbReference>
<keyword evidence="1" id="KW-0812">Transmembrane</keyword>
<keyword evidence="1" id="KW-0472">Membrane</keyword>
<gene>
    <name evidence="2" type="ORF">F955_02804</name>
</gene>
<reference evidence="2 3" key="1">
    <citation type="submission" date="2013-02" db="EMBL/GenBank/DDBJ databases">
        <title>The Genome Sequence of Acinetobacter schindleri CIP 107287.</title>
        <authorList>
            <consortium name="The Broad Institute Genome Sequencing Platform"/>
            <consortium name="The Broad Institute Genome Sequencing Center for Infectious Disease"/>
            <person name="Cerqueira G."/>
            <person name="Feldgarden M."/>
            <person name="Courvalin P."/>
            <person name="Perichon B."/>
            <person name="Grillot-Courvalin C."/>
            <person name="Clermont D."/>
            <person name="Rocha E."/>
            <person name="Yoon E.-J."/>
            <person name="Nemec A."/>
            <person name="Walker B."/>
            <person name="Young S.K."/>
            <person name="Zeng Q."/>
            <person name="Gargeya S."/>
            <person name="Fitzgerald M."/>
            <person name="Haas B."/>
            <person name="Abouelleil A."/>
            <person name="Alvarado L."/>
            <person name="Arachchi H.M."/>
            <person name="Berlin A.M."/>
            <person name="Chapman S.B."/>
            <person name="Dewar J."/>
            <person name="Goldberg J."/>
            <person name="Griggs A."/>
            <person name="Gujja S."/>
            <person name="Hansen M."/>
            <person name="Howarth C."/>
            <person name="Imamovic A."/>
            <person name="Larimer J."/>
            <person name="McCowan C."/>
            <person name="Murphy C."/>
            <person name="Neiman D."/>
            <person name="Pearson M."/>
            <person name="Priest M."/>
            <person name="Roberts A."/>
            <person name="Saif S."/>
            <person name="Shea T."/>
            <person name="Sisk P."/>
            <person name="Sykes S."/>
            <person name="Wortman J."/>
            <person name="Nusbaum C."/>
            <person name="Birren B."/>
        </authorList>
    </citation>
    <scope>NUCLEOTIDE SEQUENCE [LARGE SCALE GENOMIC DNA]</scope>
    <source>
        <strain evidence="2 3">CIP 107287</strain>
    </source>
</reference>
<proteinExistence type="predicted"/>
<dbReference type="RefSeq" id="WP_004895525.1">
    <property type="nucleotide sequence ID" value="NZ_KB849578.1"/>
</dbReference>
<comment type="caution">
    <text evidence="2">The sequence shown here is derived from an EMBL/GenBank/DDBJ whole genome shotgun (WGS) entry which is preliminary data.</text>
</comment>
<feature type="transmembrane region" description="Helical" evidence="1">
    <location>
        <begin position="74"/>
        <end position="95"/>
    </location>
</feature>
<evidence type="ECO:0000313" key="3">
    <source>
        <dbReference type="Proteomes" id="UP000018440"/>
    </source>
</evidence>